<dbReference type="Proteomes" id="UP001054252">
    <property type="component" value="Unassembled WGS sequence"/>
</dbReference>
<organism evidence="1 2">
    <name type="scientific">Rubroshorea leprosula</name>
    <dbReference type="NCBI Taxonomy" id="152421"/>
    <lineage>
        <taxon>Eukaryota</taxon>
        <taxon>Viridiplantae</taxon>
        <taxon>Streptophyta</taxon>
        <taxon>Embryophyta</taxon>
        <taxon>Tracheophyta</taxon>
        <taxon>Spermatophyta</taxon>
        <taxon>Magnoliopsida</taxon>
        <taxon>eudicotyledons</taxon>
        <taxon>Gunneridae</taxon>
        <taxon>Pentapetalae</taxon>
        <taxon>rosids</taxon>
        <taxon>malvids</taxon>
        <taxon>Malvales</taxon>
        <taxon>Dipterocarpaceae</taxon>
        <taxon>Rubroshorea</taxon>
    </lineage>
</organism>
<gene>
    <name evidence="1" type="ORF">SLEP1_g60010</name>
</gene>
<sequence length="34" mass="4059">MHPARRREFSTGTRPRRRIPPFEALSNYCNNLVD</sequence>
<keyword evidence="2" id="KW-1185">Reference proteome</keyword>
<reference evidence="1 2" key="1">
    <citation type="journal article" date="2021" name="Commun. Biol.">
        <title>The genome of Shorea leprosula (Dipterocarpaceae) highlights the ecological relevance of drought in aseasonal tropical rainforests.</title>
        <authorList>
            <person name="Ng K.K.S."/>
            <person name="Kobayashi M.J."/>
            <person name="Fawcett J.A."/>
            <person name="Hatakeyama M."/>
            <person name="Paape T."/>
            <person name="Ng C.H."/>
            <person name="Ang C.C."/>
            <person name="Tnah L.H."/>
            <person name="Lee C.T."/>
            <person name="Nishiyama T."/>
            <person name="Sese J."/>
            <person name="O'Brien M.J."/>
            <person name="Copetti D."/>
            <person name="Mohd Noor M.I."/>
            <person name="Ong R.C."/>
            <person name="Putra M."/>
            <person name="Sireger I.Z."/>
            <person name="Indrioko S."/>
            <person name="Kosugi Y."/>
            <person name="Izuno A."/>
            <person name="Isagi Y."/>
            <person name="Lee S.L."/>
            <person name="Shimizu K.K."/>
        </authorList>
    </citation>
    <scope>NUCLEOTIDE SEQUENCE [LARGE SCALE GENOMIC DNA]</scope>
    <source>
        <strain evidence="1">214</strain>
    </source>
</reference>
<dbReference type="AlphaFoldDB" id="A0AAV5MWZ6"/>
<proteinExistence type="predicted"/>
<accession>A0AAV5MWZ6</accession>
<dbReference type="EMBL" id="BPVZ01001427">
    <property type="protein sequence ID" value="GKV53489.1"/>
    <property type="molecule type" value="Genomic_DNA"/>
</dbReference>
<comment type="caution">
    <text evidence="1">The sequence shown here is derived from an EMBL/GenBank/DDBJ whole genome shotgun (WGS) entry which is preliminary data.</text>
</comment>
<evidence type="ECO:0000313" key="1">
    <source>
        <dbReference type="EMBL" id="GKV53489.1"/>
    </source>
</evidence>
<name>A0AAV5MWZ6_9ROSI</name>
<evidence type="ECO:0000313" key="2">
    <source>
        <dbReference type="Proteomes" id="UP001054252"/>
    </source>
</evidence>
<protein>
    <submittedName>
        <fullName evidence="1">Uncharacterized protein</fullName>
    </submittedName>
</protein>